<gene>
    <name evidence="2" type="ORF">FK529_01680</name>
</gene>
<proteinExistence type="predicted"/>
<dbReference type="EMBL" id="VIGW01000001">
    <property type="protein sequence ID" value="TWS21341.1"/>
    <property type="molecule type" value="Genomic_DNA"/>
</dbReference>
<reference evidence="2 3" key="1">
    <citation type="submission" date="2019-06" db="EMBL/GenBank/DDBJ databases">
        <title>Tsukamurella conjunctivitidis sp. nov., Tsukamurella assacharolytica sp. nov. and Tsukamurella sputae sp. nov. isolated from patients with conjunctivitis, bacteraemia (lymphoma) and respiratory infection (sputum) in Hong Kong.</title>
        <authorList>
            <person name="Teng J.L.L."/>
            <person name="Lee H.H."/>
            <person name="Fong J.Y.H."/>
            <person name="Fok K.M.N."/>
            <person name="Lau S.K.P."/>
            <person name="Woo P.C.Y."/>
        </authorList>
    </citation>
    <scope>NUCLEOTIDE SEQUENCE [LARGE SCALE GENOMIC DNA]</scope>
    <source>
        <strain evidence="2 3">HKU71</strain>
    </source>
</reference>
<evidence type="ECO:0000256" key="1">
    <source>
        <dbReference type="SAM" id="Phobius"/>
    </source>
</evidence>
<feature type="transmembrane region" description="Helical" evidence="1">
    <location>
        <begin position="125"/>
        <end position="144"/>
    </location>
</feature>
<dbReference type="AlphaFoldDB" id="A0A5C5RGP8"/>
<feature type="transmembrane region" description="Helical" evidence="1">
    <location>
        <begin position="164"/>
        <end position="194"/>
    </location>
</feature>
<sequence length="287" mass="29672">MSSRSAAAVPGRAAPLRAVRSAVLPYARLTVAGFRQQSTYLGAAAAGVFTNAVFGFVKMAILLATLRGAGGAAGGYTPELMVSYIFISQGMLTAIGAFGGDGALAERIRTGDIAVDFLRPVNVQFATLATVLGGAVYSLIPRALPLVAIGAATSMMAWAGEPTAYPLGALSVLLSIVLAQALLYCVQILGFWVVDTRGIQMFYVVAGTFLMGMFVPVGLFPDWLARIAECTPFAWILMPPCDILSGRIDAAAGLAAVAVQAGWTVVVLAVGALLTAAGRRRLEVQGG</sequence>
<dbReference type="OrthoDB" id="62003at2"/>
<keyword evidence="1" id="KW-0812">Transmembrane</keyword>
<evidence type="ECO:0000313" key="3">
    <source>
        <dbReference type="Proteomes" id="UP000317291"/>
    </source>
</evidence>
<dbReference type="RefSeq" id="WP_146558966.1">
    <property type="nucleotide sequence ID" value="NZ_VIGW01000001.1"/>
</dbReference>
<dbReference type="Pfam" id="PF06182">
    <property type="entry name" value="ABC2_membrane_6"/>
    <property type="match status" value="1"/>
</dbReference>
<dbReference type="PANTHER" id="PTHR36832">
    <property type="entry name" value="SLR1174 PROTEIN-RELATED"/>
    <property type="match status" value="1"/>
</dbReference>
<accession>A0A5C5RGP8</accession>
<keyword evidence="3" id="KW-1185">Reference proteome</keyword>
<dbReference type="Proteomes" id="UP000317291">
    <property type="component" value="Unassembled WGS sequence"/>
</dbReference>
<evidence type="ECO:0000313" key="2">
    <source>
        <dbReference type="EMBL" id="TWS21341.1"/>
    </source>
</evidence>
<feature type="transmembrane region" description="Helical" evidence="1">
    <location>
        <begin position="81"/>
        <end position="104"/>
    </location>
</feature>
<feature type="transmembrane region" description="Helical" evidence="1">
    <location>
        <begin position="40"/>
        <end position="61"/>
    </location>
</feature>
<name>A0A5C5RGP8_9ACTN</name>
<feature type="transmembrane region" description="Helical" evidence="1">
    <location>
        <begin position="250"/>
        <end position="274"/>
    </location>
</feature>
<feature type="transmembrane region" description="Helical" evidence="1">
    <location>
        <begin position="201"/>
        <end position="219"/>
    </location>
</feature>
<dbReference type="PANTHER" id="PTHR36832:SF2">
    <property type="entry name" value="INTEGRAL MEMBRANE PROTEIN"/>
    <property type="match status" value="1"/>
</dbReference>
<keyword evidence="1" id="KW-0472">Membrane</keyword>
<keyword evidence="1" id="KW-1133">Transmembrane helix</keyword>
<dbReference type="InterPro" id="IPR010390">
    <property type="entry name" value="ABC-2_transporter-like"/>
</dbReference>
<comment type="caution">
    <text evidence="2">The sequence shown here is derived from an EMBL/GenBank/DDBJ whole genome shotgun (WGS) entry which is preliminary data.</text>
</comment>
<organism evidence="2 3">
    <name type="scientific">Tsukamurella asaccharolytica</name>
    <dbReference type="NCBI Taxonomy" id="2592067"/>
    <lineage>
        <taxon>Bacteria</taxon>
        <taxon>Bacillati</taxon>
        <taxon>Actinomycetota</taxon>
        <taxon>Actinomycetes</taxon>
        <taxon>Mycobacteriales</taxon>
        <taxon>Tsukamurellaceae</taxon>
        <taxon>Tsukamurella</taxon>
    </lineage>
</organism>
<protein>
    <submittedName>
        <fullName evidence="2">ABC transporter permease</fullName>
    </submittedName>
</protein>